<protein>
    <recommendedName>
        <fullName evidence="3">Pyridoxamine 5'-phosphate oxidase</fullName>
    </recommendedName>
</protein>
<dbReference type="InterPro" id="IPR012349">
    <property type="entry name" value="Split_barrel_FMN-bd"/>
</dbReference>
<dbReference type="SUPFAM" id="SSF50475">
    <property type="entry name" value="FMN-binding split barrel"/>
    <property type="match status" value="1"/>
</dbReference>
<keyword evidence="2" id="KW-1185">Reference proteome</keyword>
<dbReference type="Gene3D" id="2.30.110.10">
    <property type="entry name" value="Electron Transport, Fmn-binding Protein, Chain A"/>
    <property type="match status" value="1"/>
</dbReference>
<evidence type="ECO:0000313" key="1">
    <source>
        <dbReference type="EMBL" id="SDM57542.1"/>
    </source>
</evidence>
<sequence length="156" mass="17374">MFPLNGAWAHDDVAAFLDDARIPVRLACRTPKGGLWMLSLWFEYDPDAGQLACATAASADVVRYLREDDTVAFEISTNRPPYRGIRGQGIATITPDDEKALLRRLLERYLGGTDSGLARSLLDPGREEVRIELDVTKAYTWDFSDRMPSDAPEPAE</sequence>
<gene>
    <name evidence="1" type="ORF">SAMN05192554_10452</name>
</gene>
<dbReference type="Proteomes" id="UP000199370">
    <property type="component" value="Unassembled WGS sequence"/>
</dbReference>
<accession>A0A1G9UCF1</accession>
<dbReference type="AlphaFoldDB" id="A0A1G9UCF1"/>
<dbReference type="STRING" id="996166.SAMN05192554_10452"/>
<evidence type="ECO:0008006" key="3">
    <source>
        <dbReference type="Google" id="ProtNLM"/>
    </source>
</evidence>
<proteinExistence type="predicted"/>
<reference evidence="1 2" key="1">
    <citation type="submission" date="2016-10" db="EMBL/GenBank/DDBJ databases">
        <authorList>
            <person name="de Groot N.N."/>
        </authorList>
    </citation>
    <scope>NUCLEOTIDE SEQUENCE [LARGE SCALE GENOMIC DNA]</scope>
    <source>
        <strain evidence="2">EB21,IBRC-M 10013,KCTC 4048</strain>
    </source>
</reference>
<dbReference type="OrthoDB" id="139492at2157"/>
<name>A0A1G9UCF1_9EURY</name>
<dbReference type="EMBL" id="FNIA01000004">
    <property type="protein sequence ID" value="SDM57542.1"/>
    <property type="molecule type" value="Genomic_DNA"/>
</dbReference>
<evidence type="ECO:0000313" key="2">
    <source>
        <dbReference type="Proteomes" id="UP000199370"/>
    </source>
</evidence>
<organism evidence="1 2">
    <name type="scientific">Haloarchaeobius iranensis</name>
    <dbReference type="NCBI Taxonomy" id="996166"/>
    <lineage>
        <taxon>Archaea</taxon>
        <taxon>Methanobacteriati</taxon>
        <taxon>Methanobacteriota</taxon>
        <taxon>Stenosarchaea group</taxon>
        <taxon>Halobacteria</taxon>
        <taxon>Halobacteriales</taxon>
        <taxon>Halorubellaceae</taxon>
        <taxon>Haloarchaeobius</taxon>
    </lineage>
</organism>
<dbReference type="RefSeq" id="WP_089731831.1">
    <property type="nucleotide sequence ID" value="NZ_FNIA01000004.1"/>
</dbReference>